<name>A0ABY7YJR0_9HYPH</name>
<keyword evidence="4" id="KW-0175">Coiled coil</keyword>
<sequence>MQYLRQALIGGCLWLVAIAAAGGLLWGFGARPEVLLGTGALVASAFVFSLVVAVRFEQAHCGDLAAIARVAGLTEAAGEQFSIRDIVARMGNRLERAHHFKAGIEAIDQPVLLVAGGGTIEAASRGATTLVKGTVTGQTLDAVFGVGYLEAGGGSAEEALILLGGRRFVVSRRAIGVSRYLLEFTPAGQFIDDDDLDAFASALAAGQTGFRFEDDFASAHPGLAALNSGIAAIDDSARALEQMAGSAALAVSAPSTGLTRQIEAVKTRVAALEAARDQQQDLLAGAEHKLSTIAGLVAKFEKQAETLRGTALTTRREVGVVRDRIVGGAAGAAQLSALGRDGADIAGEADLAARRTQAAVSDLDAMTVEIGKLVGAIEDVSFRTNLLALNAAVEAARAGEKGAGFAVVADEVRMLAQLTNRAAKDIRSVVDRGRAHMGAGVKEAEALQQMTVELEQRLRNLSNETGNIARLLSEDGQSLAQLEARLAPVDQSETREQTPFLRRAS</sequence>
<evidence type="ECO:0000256" key="1">
    <source>
        <dbReference type="ARBA" id="ARBA00022500"/>
    </source>
</evidence>
<dbReference type="SUPFAM" id="SSF58104">
    <property type="entry name" value="Methyl-accepting chemotaxis protein (MCP) signaling domain"/>
    <property type="match status" value="1"/>
</dbReference>
<feature type="transmembrane region" description="Helical" evidence="5">
    <location>
        <begin position="7"/>
        <end position="28"/>
    </location>
</feature>
<keyword evidence="5" id="KW-1133">Transmembrane helix</keyword>
<dbReference type="PANTHER" id="PTHR43531:SF11">
    <property type="entry name" value="METHYL-ACCEPTING CHEMOTAXIS PROTEIN 3"/>
    <property type="match status" value="1"/>
</dbReference>
<dbReference type="PROSITE" id="PS50111">
    <property type="entry name" value="CHEMOTAXIS_TRANSDUC_2"/>
    <property type="match status" value="1"/>
</dbReference>
<keyword evidence="8" id="KW-1185">Reference proteome</keyword>
<evidence type="ECO:0000256" key="2">
    <source>
        <dbReference type="ARBA" id="ARBA00029447"/>
    </source>
</evidence>
<evidence type="ECO:0000256" key="3">
    <source>
        <dbReference type="PROSITE-ProRule" id="PRU00284"/>
    </source>
</evidence>
<dbReference type="SMART" id="SM00283">
    <property type="entry name" value="MA"/>
    <property type="match status" value="1"/>
</dbReference>
<protein>
    <submittedName>
        <fullName evidence="7">Methyl-accepting chemotaxis protein</fullName>
    </submittedName>
</protein>
<evidence type="ECO:0000313" key="8">
    <source>
        <dbReference type="Proteomes" id="UP001220530"/>
    </source>
</evidence>
<dbReference type="Pfam" id="PF00015">
    <property type="entry name" value="MCPsignal"/>
    <property type="match status" value="1"/>
</dbReference>
<proteinExistence type="inferred from homology"/>
<keyword evidence="5" id="KW-0812">Transmembrane</keyword>
<evidence type="ECO:0000256" key="4">
    <source>
        <dbReference type="SAM" id="Coils"/>
    </source>
</evidence>
<keyword evidence="5" id="KW-0472">Membrane</keyword>
<gene>
    <name evidence="7" type="ORF">PSQ19_11830</name>
</gene>
<feature type="coiled-coil region" evidence="4">
    <location>
        <begin position="262"/>
        <end position="289"/>
    </location>
</feature>
<dbReference type="Proteomes" id="UP001220530">
    <property type="component" value="Chromosome"/>
</dbReference>
<dbReference type="RefSeq" id="WP_282217899.1">
    <property type="nucleotide sequence ID" value="NZ_CP118246.1"/>
</dbReference>
<dbReference type="InterPro" id="IPR004090">
    <property type="entry name" value="Chemotax_Me-accpt_rcpt"/>
</dbReference>
<evidence type="ECO:0000313" key="7">
    <source>
        <dbReference type="EMBL" id="WDR01488.1"/>
    </source>
</evidence>
<dbReference type="PRINTS" id="PR00260">
    <property type="entry name" value="CHEMTRNSDUCR"/>
</dbReference>
<dbReference type="EMBL" id="CP118246">
    <property type="protein sequence ID" value="WDR01488.1"/>
    <property type="molecule type" value="Genomic_DNA"/>
</dbReference>
<dbReference type="Gene3D" id="1.10.287.950">
    <property type="entry name" value="Methyl-accepting chemotaxis protein"/>
    <property type="match status" value="1"/>
</dbReference>
<dbReference type="InterPro" id="IPR004089">
    <property type="entry name" value="MCPsignal_dom"/>
</dbReference>
<keyword evidence="3" id="KW-0807">Transducer</keyword>
<reference evidence="7 8" key="1">
    <citation type="submission" date="2023-02" db="EMBL/GenBank/DDBJ databases">
        <title>Devosia algicola sp. nov., isolated from the phycosphere of marine algae.</title>
        <authorList>
            <person name="Kim J.M."/>
            <person name="Lee J.K."/>
            <person name="Choi B.J."/>
            <person name="Bayburt H."/>
            <person name="Jeon C.O."/>
        </authorList>
    </citation>
    <scope>NUCLEOTIDE SEQUENCE [LARGE SCALE GENOMIC DNA]</scope>
    <source>
        <strain evidence="7 8">G20-9</strain>
    </source>
</reference>
<keyword evidence="1" id="KW-0145">Chemotaxis</keyword>
<dbReference type="PANTHER" id="PTHR43531">
    <property type="entry name" value="PROTEIN ICFG"/>
    <property type="match status" value="1"/>
</dbReference>
<feature type="domain" description="Methyl-accepting transducer" evidence="6">
    <location>
        <begin position="329"/>
        <end position="498"/>
    </location>
</feature>
<accession>A0ABY7YJR0</accession>
<organism evidence="7 8">
    <name type="scientific">Devosia algicola</name>
    <dbReference type="NCBI Taxonomy" id="3026418"/>
    <lineage>
        <taxon>Bacteria</taxon>
        <taxon>Pseudomonadati</taxon>
        <taxon>Pseudomonadota</taxon>
        <taxon>Alphaproteobacteria</taxon>
        <taxon>Hyphomicrobiales</taxon>
        <taxon>Devosiaceae</taxon>
        <taxon>Devosia</taxon>
    </lineage>
</organism>
<dbReference type="InterPro" id="IPR051310">
    <property type="entry name" value="MCP_chemotaxis"/>
</dbReference>
<evidence type="ECO:0000259" key="6">
    <source>
        <dbReference type="PROSITE" id="PS50111"/>
    </source>
</evidence>
<evidence type="ECO:0000256" key="5">
    <source>
        <dbReference type="SAM" id="Phobius"/>
    </source>
</evidence>
<feature type="transmembrane region" description="Helical" evidence="5">
    <location>
        <begin position="34"/>
        <end position="54"/>
    </location>
</feature>
<comment type="similarity">
    <text evidence="2">Belongs to the methyl-accepting chemotaxis (MCP) protein family.</text>
</comment>